<keyword evidence="3" id="KW-0804">Transcription</keyword>
<gene>
    <name evidence="5" type="ORF">ITX44_34010</name>
</gene>
<keyword evidence="6" id="KW-1185">Reference proteome</keyword>
<name>A0ABS2U1J2_9ACTN</name>
<sequence length="110" mass="12239">MSLKSKSIEIGGGRGCPIAAALDVIGDRWSLLVLRDLSRGVHRFNDIQANTGAPRDRLASRLRELEEGGVIARRRYSEHPPRDEYILTDAGRAIAPVLRELEIWGENHAL</sequence>
<organism evidence="5 6">
    <name type="scientific">Actinacidiphila acididurans</name>
    <dbReference type="NCBI Taxonomy" id="2784346"/>
    <lineage>
        <taxon>Bacteria</taxon>
        <taxon>Bacillati</taxon>
        <taxon>Actinomycetota</taxon>
        <taxon>Actinomycetes</taxon>
        <taxon>Kitasatosporales</taxon>
        <taxon>Streptomycetaceae</taxon>
        <taxon>Actinacidiphila</taxon>
    </lineage>
</organism>
<dbReference type="RefSeq" id="WP_205362640.1">
    <property type="nucleotide sequence ID" value="NZ_JADKYB010000026.1"/>
</dbReference>
<keyword evidence="1" id="KW-0805">Transcription regulation</keyword>
<keyword evidence="2" id="KW-0238">DNA-binding</keyword>
<comment type="caution">
    <text evidence="5">The sequence shown here is derived from an EMBL/GenBank/DDBJ whole genome shotgun (WGS) entry which is preliminary data.</text>
</comment>
<evidence type="ECO:0000256" key="2">
    <source>
        <dbReference type="ARBA" id="ARBA00023125"/>
    </source>
</evidence>
<dbReference type="Proteomes" id="UP000749040">
    <property type="component" value="Unassembled WGS sequence"/>
</dbReference>
<dbReference type="Gene3D" id="1.10.10.10">
    <property type="entry name" value="Winged helix-like DNA-binding domain superfamily/Winged helix DNA-binding domain"/>
    <property type="match status" value="1"/>
</dbReference>
<dbReference type="InterPro" id="IPR036390">
    <property type="entry name" value="WH_DNA-bd_sf"/>
</dbReference>
<dbReference type="PANTHER" id="PTHR33204:SF18">
    <property type="entry name" value="TRANSCRIPTIONAL REGULATORY PROTEIN"/>
    <property type="match status" value="1"/>
</dbReference>
<dbReference type="SUPFAM" id="SSF46785">
    <property type="entry name" value="Winged helix' DNA-binding domain"/>
    <property type="match status" value="1"/>
</dbReference>
<dbReference type="PROSITE" id="PS51118">
    <property type="entry name" value="HTH_HXLR"/>
    <property type="match status" value="1"/>
</dbReference>
<protein>
    <submittedName>
        <fullName evidence="5">Helix-turn-helix transcriptional regulator</fullName>
    </submittedName>
</protein>
<evidence type="ECO:0000256" key="1">
    <source>
        <dbReference type="ARBA" id="ARBA00023015"/>
    </source>
</evidence>
<reference evidence="5 6" key="1">
    <citation type="submission" date="2021-01" db="EMBL/GenBank/DDBJ databases">
        <title>Streptomyces acididurans sp. nov., isolated from a peat swamp forest soil.</title>
        <authorList>
            <person name="Chantavorakit T."/>
            <person name="Duangmal K."/>
        </authorList>
    </citation>
    <scope>NUCLEOTIDE SEQUENCE [LARGE SCALE GENOMIC DNA]</scope>
    <source>
        <strain evidence="5 6">KK5PA1</strain>
    </source>
</reference>
<dbReference type="Pfam" id="PF01638">
    <property type="entry name" value="HxlR"/>
    <property type="match status" value="1"/>
</dbReference>
<accession>A0ABS2U1J2</accession>
<evidence type="ECO:0000259" key="4">
    <source>
        <dbReference type="PROSITE" id="PS51118"/>
    </source>
</evidence>
<dbReference type="PANTHER" id="PTHR33204">
    <property type="entry name" value="TRANSCRIPTIONAL REGULATOR, MARR FAMILY"/>
    <property type="match status" value="1"/>
</dbReference>
<evidence type="ECO:0000256" key="3">
    <source>
        <dbReference type="ARBA" id="ARBA00023163"/>
    </source>
</evidence>
<proteinExistence type="predicted"/>
<dbReference type="InterPro" id="IPR002577">
    <property type="entry name" value="HTH_HxlR"/>
</dbReference>
<dbReference type="EMBL" id="JADKYB010000026">
    <property type="protein sequence ID" value="MBM9509478.1"/>
    <property type="molecule type" value="Genomic_DNA"/>
</dbReference>
<evidence type="ECO:0000313" key="6">
    <source>
        <dbReference type="Proteomes" id="UP000749040"/>
    </source>
</evidence>
<dbReference type="InterPro" id="IPR036388">
    <property type="entry name" value="WH-like_DNA-bd_sf"/>
</dbReference>
<feature type="domain" description="HTH hxlR-type" evidence="4">
    <location>
        <begin position="16"/>
        <end position="110"/>
    </location>
</feature>
<evidence type="ECO:0000313" key="5">
    <source>
        <dbReference type="EMBL" id="MBM9509478.1"/>
    </source>
</evidence>